<feature type="domain" description="HTH gntR-type" evidence="5">
    <location>
        <begin position="12"/>
        <end position="80"/>
    </location>
</feature>
<keyword evidence="3" id="KW-0804">Transcription</keyword>
<dbReference type="InterPro" id="IPR036390">
    <property type="entry name" value="WH_DNA-bd_sf"/>
</dbReference>
<sequence>MDYDGTMFSSDGPIFQRLAAQIADDIAAGVYPEEAAVPSATDLALFLQVNPATASKGVNLLVDLGVLYKKRGLGMFVAAGARQLLRERRREDFRTRYLQPLLAEAHMLDIDSHELHRMIDQELTAQPQKDRSPTDRPPTEQSQTEDPP</sequence>
<dbReference type="GO" id="GO:0003700">
    <property type="term" value="F:DNA-binding transcription factor activity"/>
    <property type="evidence" value="ECO:0007669"/>
    <property type="project" value="InterPro"/>
</dbReference>
<reference evidence="6 7" key="1">
    <citation type="submission" date="2017-03" db="EMBL/GenBank/DDBJ databases">
        <authorList>
            <person name="Afonso C.L."/>
            <person name="Miller P.J."/>
            <person name="Scott M.A."/>
            <person name="Spackman E."/>
            <person name="Goraichik I."/>
            <person name="Dimitrov K.M."/>
            <person name="Suarez D.L."/>
            <person name="Swayne D.E."/>
        </authorList>
    </citation>
    <scope>NUCLEOTIDE SEQUENCE [LARGE SCALE GENOMIC DNA]</scope>
    <source>
        <strain evidence="7">8(6)</strain>
    </source>
</reference>
<dbReference type="EMBL" id="FXZI01000002">
    <property type="protein sequence ID" value="SMX75713.1"/>
    <property type="molecule type" value="Genomic_DNA"/>
</dbReference>
<gene>
    <name evidence="6" type="ORF">BAURA86_00646</name>
</gene>
<protein>
    <submittedName>
        <fullName evidence="6">DNA-binding transcriptional regulator YhcF, GntR family</fullName>
    </submittedName>
</protein>
<dbReference type="InterPro" id="IPR000524">
    <property type="entry name" value="Tscrpt_reg_HTH_GntR"/>
</dbReference>
<name>A0A2H1IKL1_BREAU</name>
<feature type="compositionally biased region" description="Basic and acidic residues" evidence="4">
    <location>
        <begin position="128"/>
        <end position="138"/>
    </location>
</feature>
<evidence type="ECO:0000313" key="6">
    <source>
        <dbReference type="EMBL" id="SMX75713.1"/>
    </source>
</evidence>
<dbReference type="AlphaFoldDB" id="A0A2H1IKL1"/>
<feature type="region of interest" description="Disordered" evidence="4">
    <location>
        <begin position="121"/>
        <end position="148"/>
    </location>
</feature>
<evidence type="ECO:0000256" key="3">
    <source>
        <dbReference type="ARBA" id="ARBA00023163"/>
    </source>
</evidence>
<keyword evidence="1" id="KW-0805">Transcription regulation</keyword>
<dbReference type="Proteomes" id="UP000234300">
    <property type="component" value="Unassembled WGS sequence"/>
</dbReference>
<organism evidence="6 7">
    <name type="scientific">Brevibacterium aurantiacum</name>
    <dbReference type="NCBI Taxonomy" id="273384"/>
    <lineage>
        <taxon>Bacteria</taxon>
        <taxon>Bacillati</taxon>
        <taxon>Actinomycetota</taxon>
        <taxon>Actinomycetes</taxon>
        <taxon>Micrococcales</taxon>
        <taxon>Brevibacteriaceae</taxon>
        <taxon>Brevibacterium</taxon>
    </lineage>
</organism>
<evidence type="ECO:0000256" key="1">
    <source>
        <dbReference type="ARBA" id="ARBA00023015"/>
    </source>
</evidence>
<keyword evidence="2 6" id="KW-0238">DNA-binding</keyword>
<dbReference type="Gene3D" id="1.10.10.10">
    <property type="entry name" value="Winged helix-like DNA-binding domain superfamily/Winged helix DNA-binding domain"/>
    <property type="match status" value="1"/>
</dbReference>
<dbReference type="PANTHER" id="PTHR38445">
    <property type="entry name" value="HTH-TYPE TRANSCRIPTIONAL REPRESSOR YTRA"/>
    <property type="match status" value="1"/>
</dbReference>
<evidence type="ECO:0000313" key="7">
    <source>
        <dbReference type="Proteomes" id="UP000234300"/>
    </source>
</evidence>
<evidence type="ECO:0000256" key="4">
    <source>
        <dbReference type="SAM" id="MobiDB-lite"/>
    </source>
</evidence>
<dbReference type="SUPFAM" id="SSF46785">
    <property type="entry name" value="Winged helix' DNA-binding domain"/>
    <property type="match status" value="1"/>
</dbReference>
<evidence type="ECO:0000256" key="2">
    <source>
        <dbReference type="ARBA" id="ARBA00023125"/>
    </source>
</evidence>
<dbReference type="InterPro" id="IPR036388">
    <property type="entry name" value="WH-like_DNA-bd_sf"/>
</dbReference>
<proteinExistence type="predicted"/>
<dbReference type="GO" id="GO:0003677">
    <property type="term" value="F:DNA binding"/>
    <property type="evidence" value="ECO:0007669"/>
    <property type="project" value="UniProtKB-KW"/>
</dbReference>
<accession>A0A2H1IKL1</accession>
<evidence type="ECO:0000259" key="5">
    <source>
        <dbReference type="PROSITE" id="PS50949"/>
    </source>
</evidence>
<feature type="compositionally biased region" description="Polar residues" evidence="4">
    <location>
        <begin position="139"/>
        <end position="148"/>
    </location>
</feature>
<dbReference type="PROSITE" id="PS50949">
    <property type="entry name" value="HTH_GNTR"/>
    <property type="match status" value="1"/>
</dbReference>
<dbReference type="PANTHER" id="PTHR38445:SF10">
    <property type="entry name" value="GNTR-FAMILY TRANSCRIPTIONAL REGULATOR"/>
    <property type="match status" value="1"/>
</dbReference>